<sequence>MTGSAPTSELTGWRNAPFTGAGITHDVYEKGDGPGVVLVPEVPGITPEVLGLADHLVEQGFTVAIPSLFGTPGRPLSGPYVMGTLARLCVSAEFRAFAANARRPVADHLRELARDLAARTPGPGVGVIGMCFTGGFALAAAVDDTVLAPVLSQPSVPFPVSGGRRRDPGVSADELATVADRTARSGLCLLGLRFTGDRACPPDRFATLRERLGHAFEIIELDSSPGNAGGFGRAAHSVLTAEVREEPGHPALAARERVVEFLRERLLPAQPGSGRISGSSLARASATVMKSGFAMRRTSVRSACSYTCPPSRRPLRSYGQCMAIRWRTR</sequence>
<comment type="caution">
    <text evidence="2">The sequence shown here is derived from an EMBL/GenBank/DDBJ whole genome shotgun (WGS) entry which is preliminary data.</text>
</comment>
<dbReference type="InterPro" id="IPR051049">
    <property type="entry name" value="Dienelactone_hydrolase-like"/>
</dbReference>
<dbReference type="SUPFAM" id="SSF53474">
    <property type="entry name" value="alpha/beta-Hydrolases"/>
    <property type="match status" value="1"/>
</dbReference>
<dbReference type="EMBL" id="JBHLZP010000416">
    <property type="protein sequence ID" value="MFB9837738.1"/>
    <property type="molecule type" value="Genomic_DNA"/>
</dbReference>
<dbReference type="GO" id="GO:0016787">
    <property type="term" value="F:hydrolase activity"/>
    <property type="evidence" value="ECO:0007669"/>
    <property type="project" value="UniProtKB-KW"/>
</dbReference>
<evidence type="ECO:0000313" key="2">
    <source>
        <dbReference type="EMBL" id="MFB9837738.1"/>
    </source>
</evidence>
<dbReference type="PANTHER" id="PTHR46623:SF7">
    <property type="entry name" value="CARBOXYMETHYLENEBUTENOLIDASE"/>
    <property type="match status" value="1"/>
</dbReference>
<evidence type="ECO:0000313" key="3">
    <source>
        <dbReference type="Proteomes" id="UP001589627"/>
    </source>
</evidence>
<protein>
    <submittedName>
        <fullName evidence="2">Dienelactone hydrolase family protein</fullName>
        <ecNumber evidence="2">3.1.-.-</ecNumber>
    </submittedName>
</protein>
<dbReference type="InterPro" id="IPR002925">
    <property type="entry name" value="Dienelactn_hydro"/>
</dbReference>
<dbReference type="InterPro" id="IPR029058">
    <property type="entry name" value="AB_hydrolase_fold"/>
</dbReference>
<dbReference type="RefSeq" id="WP_378210656.1">
    <property type="nucleotide sequence ID" value="NZ_JBHLZP010000416.1"/>
</dbReference>
<name>A0ABV5YSV0_9ACTN</name>
<dbReference type="Pfam" id="PF01738">
    <property type="entry name" value="DLH"/>
    <property type="match status" value="1"/>
</dbReference>
<evidence type="ECO:0000259" key="1">
    <source>
        <dbReference type="Pfam" id="PF01738"/>
    </source>
</evidence>
<keyword evidence="2" id="KW-0378">Hydrolase</keyword>
<feature type="domain" description="Dienelactone hydrolase" evidence="1">
    <location>
        <begin position="33"/>
        <end position="150"/>
    </location>
</feature>
<reference evidence="2 3" key="1">
    <citation type="submission" date="2024-09" db="EMBL/GenBank/DDBJ databases">
        <authorList>
            <person name="Sun Q."/>
            <person name="Mori K."/>
        </authorList>
    </citation>
    <scope>NUCLEOTIDE SEQUENCE [LARGE SCALE GENOMIC DNA]</scope>
    <source>
        <strain evidence="2 3">TBRC 0563</strain>
    </source>
</reference>
<dbReference type="Proteomes" id="UP001589627">
    <property type="component" value="Unassembled WGS sequence"/>
</dbReference>
<dbReference type="PANTHER" id="PTHR46623">
    <property type="entry name" value="CARBOXYMETHYLENEBUTENOLIDASE-RELATED"/>
    <property type="match status" value="1"/>
</dbReference>
<proteinExistence type="predicted"/>
<dbReference type="EC" id="3.1.-.-" evidence="2"/>
<keyword evidence="3" id="KW-1185">Reference proteome</keyword>
<organism evidence="2 3">
    <name type="scientific">Actinoallomurus acaciae</name>
    <dbReference type="NCBI Taxonomy" id="502577"/>
    <lineage>
        <taxon>Bacteria</taxon>
        <taxon>Bacillati</taxon>
        <taxon>Actinomycetota</taxon>
        <taxon>Actinomycetes</taxon>
        <taxon>Streptosporangiales</taxon>
        <taxon>Thermomonosporaceae</taxon>
        <taxon>Actinoallomurus</taxon>
    </lineage>
</organism>
<gene>
    <name evidence="2" type="ORF">ACFFNX_36810</name>
</gene>
<dbReference type="Gene3D" id="3.40.50.1820">
    <property type="entry name" value="alpha/beta hydrolase"/>
    <property type="match status" value="1"/>
</dbReference>
<accession>A0ABV5YSV0</accession>